<dbReference type="InterPro" id="IPR017871">
    <property type="entry name" value="ABC_transporter-like_CS"/>
</dbReference>
<organism evidence="5 6">
    <name type="scientific">Rhodovarius crocodyli</name>
    <dbReference type="NCBI Taxonomy" id="1979269"/>
    <lineage>
        <taxon>Bacteria</taxon>
        <taxon>Pseudomonadati</taxon>
        <taxon>Pseudomonadota</taxon>
        <taxon>Alphaproteobacteria</taxon>
        <taxon>Acetobacterales</taxon>
        <taxon>Roseomonadaceae</taxon>
        <taxon>Rhodovarius</taxon>
    </lineage>
</organism>
<dbReference type="OrthoDB" id="9779872at2"/>
<evidence type="ECO:0000256" key="1">
    <source>
        <dbReference type="ARBA" id="ARBA00022448"/>
    </source>
</evidence>
<dbReference type="GO" id="GO:0005524">
    <property type="term" value="F:ATP binding"/>
    <property type="evidence" value="ECO:0007669"/>
    <property type="project" value="UniProtKB-KW"/>
</dbReference>
<protein>
    <submittedName>
        <fullName evidence="5">ABC transporter ATP-binding protein</fullName>
    </submittedName>
</protein>
<dbReference type="SUPFAM" id="SSF52540">
    <property type="entry name" value="P-loop containing nucleoside triphosphate hydrolases"/>
    <property type="match status" value="1"/>
</dbReference>
<proteinExistence type="predicted"/>
<keyword evidence="6" id="KW-1185">Reference proteome</keyword>
<reference evidence="5 6" key="1">
    <citation type="submission" date="2019-01" db="EMBL/GenBank/DDBJ databases">
        <authorList>
            <person name="Chen W.-M."/>
        </authorList>
    </citation>
    <scope>NUCLEOTIDE SEQUENCE [LARGE SCALE GENOMIC DNA]</scope>
    <source>
        <strain evidence="5 6">CCP-6</strain>
    </source>
</reference>
<dbReference type="Pfam" id="PF00005">
    <property type="entry name" value="ABC_tran"/>
    <property type="match status" value="1"/>
</dbReference>
<gene>
    <name evidence="5" type="ORF">EOD42_23685</name>
</gene>
<dbReference type="InterPro" id="IPR051120">
    <property type="entry name" value="ABC_AA/LPS_Transport"/>
</dbReference>
<dbReference type="Pfam" id="PF12399">
    <property type="entry name" value="BCA_ABC_TP_C"/>
    <property type="match status" value="1"/>
</dbReference>
<keyword evidence="2" id="KW-0547">Nucleotide-binding</keyword>
<dbReference type="Gene3D" id="3.40.50.300">
    <property type="entry name" value="P-loop containing nucleotide triphosphate hydrolases"/>
    <property type="match status" value="1"/>
</dbReference>
<evidence type="ECO:0000259" key="4">
    <source>
        <dbReference type="PROSITE" id="PS50893"/>
    </source>
</evidence>
<keyword evidence="1" id="KW-0813">Transport</keyword>
<dbReference type="PANTHER" id="PTHR45772">
    <property type="entry name" value="CONSERVED COMPONENT OF ABC TRANSPORTER FOR NATURAL AMINO ACIDS-RELATED"/>
    <property type="match status" value="1"/>
</dbReference>
<comment type="caution">
    <text evidence="5">The sequence shown here is derived from an EMBL/GenBank/DDBJ whole genome shotgun (WGS) entry which is preliminary data.</text>
</comment>
<dbReference type="CDD" id="cd03219">
    <property type="entry name" value="ABC_Mj1267_LivG_branched"/>
    <property type="match status" value="1"/>
</dbReference>
<dbReference type="RefSeq" id="WP_127790077.1">
    <property type="nucleotide sequence ID" value="NZ_SACL01000013.1"/>
</dbReference>
<dbReference type="SMART" id="SM00382">
    <property type="entry name" value="AAA"/>
    <property type="match status" value="1"/>
</dbReference>
<dbReference type="Proteomes" id="UP000282957">
    <property type="component" value="Unassembled WGS sequence"/>
</dbReference>
<evidence type="ECO:0000313" key="6">
    <source>
        <dbReference type="Proteomes" id="UP000282957"/>
    </source>
</evidence>
<sequence>MVEPILKVSGLVKRFGGLTATDNLSLDVRPGEIHALIGPNGAGKSTLIGQLVGEITPDAGSVMFLGHDVTRASVPARVKLGLGRSFQIVQLLDEETALANVALAVQAHAGHSFRFWRRADADERLLAPARALLDQVDFPPARRAARVADMSAGERKVLELAMVLAGGPRLLLLDEPMAGLGAGESIRMTDTLRALKGGPAMLLVEHDMEAVFALADRITVLVYGRAIATGTAEEIRANPAVQEAYLAEEGA</sequence>
<accession>A0A437LZA2</accession>
<evidence type="ECO:0000256" key="3">
    <source>
        <dbReference type="ARBA" id="ARBA00022840"/>
    </source>
</evidence>
<dbReference type="GO" id="GO:0016887">
    <property type="term" value="F:ATP hydrolysis activity"/>
    <property type="evidence" value="ECO:0007669"/>
    <property type="project" value="InterPro"/>
</dbReference>
<feature type="domain" description="ABC transporter" evidence="4">
    <location>
        <begin position="6"/>
        <end position="248"/>
    </location>
</feature>
<dbReference type="PROSITE" id="PS50893">
    <property type="entry name" value="ABC_TRANSPORTER_2"/>
    <property type="match status" value="1"/>
</dbReference>
<dbReference type="InterPro" id="IPR003593">
    <property type="entry name" value="AAA+_ATPase"/>
</dbReference>
<dbReference type="PROSITE" id="PS00211">
    <property type="entry name" value="ABC_TRANSPORTER_1"/>
    <property type="match status" value="1"/>
</dbReference>
<evidence type="ECO:0000313" key="5">
    <source>
        <dbReference type="EMBL" id="RVT90634.1"/>
    </source>
</evidence>
<name>A0A437LZA2_9PROT</name>
<dbReference type="PANTHER" id="PTHR45772:SF2">
    <property type="entry name" value="ABC TRANSPORTER ATP-BINDING PROTEIN"/>
    <property type="match status" value="1"/>
</dbReference>
<dbReference type="InterPro" id="IPR003439">
    <property type="entry name" value="ABC_transporter-like_ATP-bd"/>
</dbReference>
<dbReference type="AlphaFoldDB" id="A0A437LZA2"/>
<dbReference type="EMBL" id="SACL01000013">
    <property type="protein sequence ID" value="RVT90634.1"/>
    <property type="molecule type" value="Genomic_DNA"/>
</dbReference>
<dbReference type="GO" id="GO:0005886">
    <property type="term" value="C:plasma membrane"/>
    <property type="evidence" value="ECO:0007669"/>
    <property type="project" value="TreeGrafter"/>
</dbReference>
<dbReference type="InterPro" id="IPR032823">
    <property type="entry name" value="BCA_ABC_TP_C"/>
</dbReference>
<keyword evidence="3 5" id="KW-0067">ATP-binding</keyword>
<dbReference type="InterPro" id="IPR027417">
    <property type="entry name" value="P-loop_NTPase"/>
</dbReference>
<evidence type="ECO:0000256" key="2">
    <source>
        <dbReference type="ARBA" id="ARBA00022741"/>
    </source>
</evidence>